<feature type="binding site" evidence="13">
    <location>
        <position position="96"/>
    </location>
    <ligand>
        <name>Zn(2+)</name>
        <dbReference type="ChEBI" id="CHEBI:29105"/>
    </ligand>
</feature>
<dbReference type="InterPro" id="IPR023214">
    <property type="entry name" value="HAD_sf"/>
</dbReference>
<evidence type="ECO:0000256" key="2">
    <source>
        <dbReference type="ARBA" id="ARBA00022490"/>
    </source>
</evidence>
<keyword evidence="4 9" id="KW-0378">Hydrolase</keyword>
<comment type="cofactor">
    <cofactor evidence="13">
        <name>Zn(2+)</name>
        <dbReference type="ChEBI" id="CHEBI:29105"/>
    </cofactor>
</comment>
<evidence type="ECO:0000256" key="1">
    <source>
        <dbReference type="ARBA" id="ARBA00004496"/>
    </source>
</evidence>
<feature type="binding site" evidence="13">
    <location>
        <position position="140"/>
    </location>
    <ligand>
        <name>Mg(2+)</name>
        <dbReference type="ChEBI" id="CHEBI:18420"/>
    </ligand>
</feature>
<evidence type="ECO:0000256" key="13">
    <source>
        <dbReference type="PIRSR" id="PIRSR004682-4"/>
    </source>
</evidence>
<dbReference type="GO" id="GO:0046872">
    <property type="term" value="F:metal ion binding"/>
    <property type="evidence" value="ECO:0007669"/>
    <property type="project" value="UniProtKB-KW"/>
</dbReference>
<feature type="binding site" evidence="11">
    <location>
        <begin position="23"/>
        <end position="26"/>
    </location>
    <ligand>
        <name>substrate</name>
    </ligand>
</feature>
<evidence type="ECO:0000256" key="8">
    <source>
        <dbReference type="ARBA" id="ARBA00061616"/>
    </source>
</evidence>
<dbReference type="PANTHER" id="PTHR42891:SF1">
    <property type="entry name" value="D-GLYCERO-BETA-D-MANNO-HEPTOSE-1,7-BISPHOSPHATE 7-PHOSPHATASE"/>
    <property type="match status" value="1"/>
</dbReference>
<proteinExistence type="inferred from homology"/>
<dbReference type="GO" id="GO:0005975">
    <property type="term" value="P:carbohydrate metabolic process"/>
    <property type="evidence" value="ECO:0007669"/>
    <property type="project" value="InterPro"/>
</dbReference>
<protein>
    <recommendedName>
        <fullName evidence="7 9">D,D-heptose 1,7-bisphosphate phosphatase</fullName>
        <ecNumber evidence="9">3.1.3.-</ecNumber>
    </recommendedName>
</protein>
<dbReference type="NCBIfam" id="TIGR01656">
    <property type="entry name" value="Histidinol-ppas"/>
    <property type="match status" value="1"/>
</dbReference>
<dbReference type="InterPro" id="IPR036412">
    <property type="entry name" value="HAD-like_sf"/>
</dbReference>
<evidence type="ECO:0000313" key="14">
    <source>
        <dbReference type="EMBL" id="VFP78563.1"/>
    </source>
</evidence>
<dbReference type="GO" id="GO:0005737">
    <property type="term" value="C:cytoplasm"/>
    <property type="evidence" value="ECO:0007669"/>
    <property type="project" value="UniProtKB-SubCell"/>
</dbReference>
<evidence type="ECO:0000256" key="10">
    <source>
        <dbReference type="PIRSR" id="PIRSR004682-1"/>
    </source>
</evidence>
<dbReference type="SUPFAM" id="SSF56784">
    <property type="entry name" value="HAD-like"/>
    <property type="match status" value="1"/>
</dbReference>
<dbReference type="EC" id="3.1.3.-" evidence="9"/>
<dbReference type="NCBIfam" id="TIGR00213">
    <property type="entry name" value="GmhB_yaeD"/>
    <property type="match status" value="1"/>
</dbReference>
<feature type="binding site" evidence="13">
    <location>
        <position position="17"/>
    </location>
    <ligand>
        <name>Mg(2+)</name>
        <dbReference type="ChEBI" id="CHEBI:18420"/>
    </ligand>
</feature>
<evidence type="ECO:0000256" key="6">
    <source>
        <dbReference type="ARBA" id="ARBA00023277"/>
    </source>
</evidence>
<dbReference type="Gene3D" id="3.40.50.1000">
    <property type="entry name" value="HAD superfamily/HAD-like"/>
    <property type="match status" value="1"/>
</dbReference>
<accession>A0A451CZV4</accession>
<keyword evidence="5 13" id="KW-0862">Zinc</keyword>
<dbReference type="OrthoDB" id="9781367at2"/>
<feature type="site" description="Contributes to substrate recognition" evidence="12">
    <location>
        <position position="114"/>
    </location>
</feature>
<dbReference type="Proteomes" id="UP000294364">
    <property type="component" value="Chromosome"/>
</dbReference>
<feature type="binding site" evidence="13">
    <location>
        <position position="15"/>
    </location>
    <ligand>
        <name>Mg(2+)</name>
        <dbReference type="ChEBI" id="CHEBI:18420"/>
    </ligand>
</feature>
<name>A0A451CZV4_9GAMM</name>
<dbReference type="CDD" id="cd07503">
    <property type="entry name" value="HAD_HisB-N"/>
    <property type="match status" value="1"/>
</dbReference>
<gene>
    <name evidence="14" type="primary">gmhB</name>
    <name evidence="14" type="ORF">ERCICURT3053_188</name>
</gene>
<keyword evidence="6 9" id="KW-0119">Carbohydrate metabolism</keyword>
<feature type="binding site" evidence="11">
    <location>
        <position position="141"/>
    </location>
    <ligand>
        <name>substrate</name>
    </ligand>
</feature>
<evidence type="ECO:0000256" key="11">
    <source>
        <dbReference type="PIRSR" id="PIRSR004682-2"/>
    </source>
</evidence>
<dbReference type="InterPro" id="IPR006543">
    <property type="entry name" value="Histidinol-phos"/>
</dbReference>
<dbReference type="InterPro" id="IPR006549">
    <property type="entry name" value="HAD-SF_hydro_IIIA"/>
</dbReference>
<evidence type="ECO:0000256" key="7">
    <source>
        <dbReference type="ARBA" id="ARBA00031828"/>
    </source>
</evidence>
<keyword evidence="2 9" id="KW-0963">Cytoplasm</keyword>
<evidence type="ECO:0000256" key="9">
    <source>
        <dbReference type="PIRNR" id="PIRNR004682"/>
    </source>
</evidence>
<keyword evidence="3 13" id="KW-0479">Metal-binding</keyword>
<organism evidence="14 15">
    <name type="scientific">Candidatus Erwinia haradaeae</name>
    <dbReference type="NCBI Taxonomy" id="1922217"/>
    <lineage>
        <taxon>Bacteria</taxon>
        <taxon>Pseudomonadati</taxon>
        <taxon>Pseudomonadota</taxon>
        <taxon>Gammaproteobacteria</taxon>
        <taxon>Enterobacterales</taxon>
        <taxon>Erwiniaceae</taxon>
        <taxon>Erwinia</taxon>
    </lineage>
</organism>
<dbReference type="NCBIfam" id="TIGR01662">
    <property type="entry name" value="HAD-SF-IIIA"/>
    <property type="match status" value="1"/>
</dbReference>
<evidence type="ECO:0000256" key="5">
    <source>
        <dbReference type="ARBA" id="ARBA00022833"/>
    </source>
</evidence>
<feature type="active site" description="Nucleophile" evidence="10">
    <location>
        <position position="15"/>
    </location>
</feature>
<evidence type="ECO:0000256" key="3">
    <source>
        <dbReference type="ARBA" id="ARBA00022723"/>
    </source>
</evidence>
<feature type="binding site" evidence="11">
    <location>
        <begin position="15"/>
        <end position="17"/>
    </location>
    <ligand>
        <name>substrate</name>
    </ligand>
</feature>
<evidence type="ECO:0000256" key="12">
    <source>
        <dbReference type="PIRSR" id="PIRSR004682-3"/>
    </source>
</evidence>
<comment type="cofactor">
    <cofactor evidence="13">
        <name>Mg(2+)</name>
        <dbReference type="ChEBI" id="CHEBI:18420"/>
    </cofactor>
</comment>
<feature type="site" description="Stabilizes the phosphoryl group" evidence="12">
    <location>
        <position position="115"/>
    </location>
</feature>
<evidence type="ECO:0000256" key="4">
    <source>
        <dbReference type="ARBA" id="ARBA00022801"/>
    </source>
</evidence>
<dbReference type="FunFam" id="3.40.50.1000:FF:000037">
    <property type="entry name" value="D,D-heptose 1,7-bisphosphate phosphatase"/>
    <property type="match status" value="1"/>
</dbReference>
<keyword evidence="13" id="KW-0460">Magnesium</keyword>
<dbReference type="PANTHER" id="PTHR42891">
    <property type="entry name" value="D-GLYCERO-BETA-D-MANNO-HEPTOSE-1,7-BISPHOSPHATE 7-PHOSPHATASE"/>
    <property type="match status" value="1"/>
</dbReference>
<feature type="binding site" evidence="11">
    <location>
        <begin position="114"/>
        <end position="115"/>
    </location>
    <ligand>
        <name>substrate</name>
    </ligand>
</feature>
<dbReference type="GO" id="GO:0016791">
    <property type="term" value="F:phosphatase activity"/>
    <property type="evidence" value="ECO:0007669"/>
    <property type="project" value="InterPro"/>
</dbReference>
<dbReference type="RefSeq" id="WP_157991891.1">
    <property type="nucleotide sequence ID" value="NZ_LR217698.1"/>
</dbReference>
<comment type="similarity">
    <text evidence="8 9">Belongs to the gmhB family.</text>
</comment>
<feature type="binding site" evidence="13">
    <location>
        <position position="98"/>
    </location>
    <ligand>
        <name>Zn(2+)</name>
        <dbReference type="ChEBI" id="CHEBI:29105"/>
    </ligand>
</feature>
<dbReference type="Pfam" id="PF13242">
    <property type="entry name" value="Hydrolase_like"/>
    <property type="match status" value="1"/>
</dbReference>
<comment type="subcellular location">
    <subcellularLocation>
        <location evidence="1 9">Cytoplasm</location>
    </subcellularLocation>
</comment>
<evidence type="ECO:0000313" key="15">
    <source>
        <dbReference type="Proteomes" id="UP000294364"/>
    </source>
</evidence>
<feature type="binding site" evidence="13">
    <location>
        <position position="111"/>
    </location>
    <ligand>
        <name>Zn(2+)</name>
        <dbReference type="ChEBI" id="CHEBI:29105"/>
    </ligand>
</feature>
<dbReference type="AlphaFoldDB" id="A0A451CZV4"/>
<dbReference type="EMBL" id="LR217698">
    <property type="protein sequence ID" value="VFP78563.1"/>
    <property type="molecule type" value="Genomic_DNA"/>
</dbReference>
<feature type="site" description="Stabilizes the phosphoryl group" evidence="12">
    <location>
        <position position="57"/>
    </location>
</feature>
<feature type="binding site" evidence="11">
    <location>
        <begin position="57"/>
        <end position="60"/>
    </location>
    <ligand>
        <name>substrate</name>
    </ligand>
</feature>
<feature type="binding site" evidence="13">
    <location>
        <position position="141"/>
    </location>
    <ligand>
        <name>Mg(2+)</name>
        <dbReference type="ChEBI" id="CHEBI:18420"/>
    </ligand>
</feature>
<feature type="binding site" evidence="13">
    <location>
        <position position="113"/>
    </location>
    <ligand>
        <name>Zn(2+)</name>
        <dbReference type="ChEBI" id="CHEBI:29105"/>
    </ligand>
</feature>
<feature type="active site" description="Proton donor" evidence="10">
    <location>
        <position position="17"/>
    </location>
</feature>
<reference evidence="14 15" key="1">
    <citation type="submission" date="2019-02" db="EMBL/GenBank/DDBJ databases">
        <authorList>
            <person name="Manzano-Marin A."/>
            <person name="Manzano-Marin A."/>
        </authorList>
    </citation>
    <scope>NUCLEOTIDE SEQUENCE [LARGE SCALE GENOMIC DNA]</scope>
    <source>
        <strain evidence="14 15">ErCicurtihirsuta</strain>
    </source>
</reference>
<dbReference type="InterPro" id="IPR004446">
    <property type="entry name" value="Heptose_bisP_phosphatase"/>
</dbReference>
<sequence length="195" mass="22162">MENNESKESTSNFFDRDGTINIDHGYISDSKNFEFIDGAIEAMRELITMGFILVLITNQSGIGRGIFSENQFIQLTHWMSSFLRKHHIHLTAVYFCPHHPNAVIEKLRQSCDCRKPKPGMLFSAQKRLHINMLNSYMIGDKVEDMQAAKAAGIGTKILIQNQNIINSTNAKKIADWILDGLKDLPLLIKQSKKQL</sequence>
<dbReference type="NCBIfam" id="NF006506">
    <property type="entry name" value="PRK08942.1"/>
    <property type="match status" value="1"/>
</dbReference>
<dbReference type="PIRSF" id="PIRSF004682">
    <property type="entry name" value="GmhB"/>
    <property type="match status" value="1"/>
</dbReference>